<evidence type="ECO:0000313" key="2">
    <source>
        <dbReference type="EMBL" id="CAF1440700.1"/>
    </source>
</evidence>
<feature type="transmembrane region" description="Helical" evidence="1">
    <location>
        <begin position="7"/>
        <end position="35"/>
    </location>
</feature>
<dbReference type="Proteomes" id="UP000663829">
    <property type="component" value="Unassembled WGS sequence"/>
</dbReference>
<accession>A0A815NNK8</accession>
<dbReference type="EMBL" id="CAJOBC010084422">
    <property type="protein sequence ID" value="CAF4316892.1"/>
    <property type="molecule type" value="Genomic_DNA"/>
</dbReference>
<keyword evidence="1" id="KW-0812">Transmembrane</keyword>
<sequence length="64" mass="6822">MSKISDGWIAFIGCLIVVAVTAGIIVGSIGASLYVPEKQAEENYSNVTTFTNTTCMIQNYTTNA</sequence>
<gene>
    <name evidence="2" type="ORF">GPM918_LOCUS34363</name>
    <name evidence="3" type="ORF">SRO942_LOCUS35057</name>
</gene>
<proteinExistence type="predicted"/>
<comment type="caution">
    <text evidence="2">The sequence shown here is derived from an EMBL/GenBank/DDBJ whole genome shotgun (WGS) entry which is preliminary data.</text>
</comment>
<keyword evidence="1" id="KW-0472">Membrane</keyword>
<dbReference type="Proteomes" id="UP000681722">
    <property type="component" value="Unassembled WGS sequence"/>
</dbReference>
<keyword evidence="4" id="KW-1185">Reference proteome</keyword>
<evidence type="ECO:0000313" key="4">
    <source>
        <dbReference type="Proteomes" id="UP000663829"/>
    </source>
</evidence>
<dbReference type="EMBL" id="CAJNOQ010018984">
    <property type="protein sequence ID" value="CAF1440700.1"/>
    <property type="molecule type" value="Genomic_DNA"/>
</dbReference>
<keyword evidence="1" id="KW-1133">Transmembrane helix</keyword>
<evidence type="ECO:0000256" key="1">
    <source>
        <dbReference type="SAM" id="Phobius"/>
    </source>
</evidence>
<evidence type="ECO:0000313" key="3">
    <source>
        <dbReference type="EMBL" id="CAF4316892.1"/>
    </source>
</evidence>
<protein>
    <submittedName>
        <fullName evidence="2">Uncharacterized protein</fullName>
    </submittedName>
</protein>
<reference evidence="2" key="1">
    <citation type="submission" date="2021-02" db="EMBL/GenBank/DDBJ databases">
        <authorList>
            <person name="Nowell W R."/>
        </authorList>
    </citation>
    <scope>NUCLEOTIDE SEQUENCE</scope>
</reference>
<name>A0A815NNK8_9BILA</name>
<organism evidence="2 4">
    <name type="scientific">Didymodactylos carnosus</name>
    <dbReference type="NCBI Taxonomy" id="1234261"/>
    <lineage>
        <taxon>Eukaryota</taxon>
        <taxon>Metazoa</taxon>
        <taxon>Spiralia</taxon>
        <taxon>Gnathifera</taxon>
        <taxon>Rotifera</taxon>
        <taxon>Eurotatoria</taxon>
        <taxon>Bdelloidea</taxon>
        <taxon>Philodinida</taxon>
        <taxon>Philodinidae</taxon>
        <taxon>Didymodactylos</taxon>
    </lineage>
</organism>
<feature type="non-terminal residue" evidence="2">
    <location>
        <position position="64"/>
    </location>
</feature>
<dbReference type="AlphaFoldDB" id="A0A815NNK8"/>